<accession>A0AAD9JCA0</accession>
<comment type="caution">
    <text evidence="1">The sequence shown here is derived from an EMBL/GenBank/DDBJ whole genome shotgun (WGS) entry which is preliminary data.</text>
</comment>
<protein>
    <submittedName>
        <fullName evidence="1">Uncharacterized protein</fullName>
    </submittedName>
</protein>
<evidence type="ECO:0000313" key="1">
    <source>
        <dbReference type="EMBL" id="KAK2149790.1"/>
    </source>
</evidence>
<name>A0AAD9JCA0_9ANNE</name>
<proteinExistence type="predicted"/>
<dbReference type="Proteomes" id="UP001208570">
    <property type="component" value="Unassembled WGS sequence"/>
</dbReference>
<dbReference type="EMBL" id="JAODUP010000436">
    <property type="protein sequence ID" value="KAK2149790.1"/>
    <property type="molecule type" value="Genomic_DNA"/>
</dbReference>
<organism evidence="1 2">
    <name type="scientific">Paralvinella palmiformis</name>
    <dbReference type="NCBI Taxonomy" id="53620"/>
    <lineage>
        <taxon>Eukaryota</taxon>
        <taxon>Metazoa</taxon>
        <taxon>Spiralia</taxon>
        <taxon>Lophotrochozoa</taxon>
        <taxon>Annelida</taxon>
        <taxon>Polychaeta</taxon>
        <taxon>Sedentaria</taxon>
        <taxon>Canalipalpata</taxon>
        <taxon>Terebellida</taxon>
        <taxon>Terebelliformia</taxon>
        <taxon>Alvinellidae</taxon>
        <taxon>Paralvinella</taxon>
    </lineage>
</organism>
<dbReference type="AlphaFoldDB" id="A0AAD9JCA0"/>
<keyword evidence="2" id="KW-1185">Reference proteome</keyword>
<sequence>MSTPVIPRSYPSRARKRPSYLADYETKWTLLNVLVHTRIELYYVIQHTGKPALLFDEAKLDCTPTVKMGHEKRQSPNMQRMRHHKLEKREDYPYEIERRRKQLWPYLRAARAGDPNHHENRVTAHLRVDKLIINCQAFSVDNVDKVPDFVRSAVDEEPKRKIKRPPYRLMS</sequence>
<reference evidence="1" key="1">
    <citation type="journal article" date="2023" name="Mol. Biol. Evol.">
        <title>Third-Generation Sequencing Reveals the Adaptive Role of the Epigenome in Three Deep-Sea Polychaetes.</title>
        <authorList>
            <person name="Perez M."/>
            <person name="Aroh O."/>
            <person name="Sun Y."/>
            <person name="Lan Y."/>
            <person name="Juniper S.K."/>
            <person name="Young C.R."/>
            <person name="Angers B."/>
            <person name="Qian P.Y."/>
        </authorList>
    </citation>
    <scope>NUCLEOTIDE SEQUENCE</scope>
    <source>
        <strain evidence="1">P08H-3</strain>
    </source>
</reference>
<evidence type="ECO:0000313" key="2">
    <source>
        <dbReference type="Proteomes" id="UP001208570"/>
    </source>
</evidence>
<gene>
    <name evidence="1" type="ORF">LSH36_436g01022</name>
</gene>